<protein>
    <recommendedName>
        <fullName evidence="3">Anti-sigma factor RsgI-like middle domain-containing protein</fullName>
    </recommendedName>
</protein>
<feature type="compositionally biased region" description="Low complexity" evidence="1">
    <location>
        <begin position="432"/>
        <end position="442"/>
    </location>
</feature>
<feature type="domain" description="Anti-sigma factor RsgI-like middle" evidence="3">
    <location>
        <begin position="92"/>
        <end position="222"/>
    </location>
</feature>
<dbReference type="Proteomes" id="UP000886860">
    <property type="component" value="Unassembled WGS sequence"/>
</dbReference>
<dbReference type="AlphaFoldDB" id="A0A9D1GKM1"/>
<proteinExistence type="predicted"/>
<feature type="compositionally biased region" description="Acidic residues" evidence="1">
    <location>
        <begin position="385"/>
        <end position="394"/>
    </location>
</feature>
<feature type="compositionally biased region" description="Basic and acidic residues" evidence="1">
    <location>
        <begin position="443"/>
        <end position="455"/>
    </location>
</feature>
<feature type="compositionally biased region" description="Basic and acidic residues" evidence="1">
    <location>
        <begin position="277"/>
        <end position="321"/>
    </location>
</feature>
<feature type="compositionally biased region" description="Acidic residues" evidence="1">
    <location>
        <begin position="547"/>
        <end position="559"/>
    </location>
</feature>
<evidence type="ECO:0000256" key="2">
    <source>
        <dbReference type="SAM" id="Phobius"/>
    </source>
</evidence>
<sequence>MEHREKQNTVFTQQDIEKHLQSALAAATPDVWSKLDLSAVQERPAKSGEKNGRKISAFHRRFGGLCAAACVCLTVMGGGYYHYEYVQVVSEVGIDVNPSLKLLLNRKDRVTEAQGLNEDGQALLADTNLKGNTVEDAVDQVMSSLVDQGYLNADGAKNAVLVSVSGRNQKKAEAVKTEVSANVEKTLTEKQVNAVVYDQTIQVTDELKELAENYQVSPGKAEFVGLLVNENDTLNSDTQSSYERMMGQTMEELTQEIQENEYYVSSKVTIIKAEPVSKQEERELAGRDRDEKRDRQENSADKEVPADKEAAVSVETDHENGAEVSESAGESAPAEETTGQDTEQIDLAAAPQESPRENLDEAVMEPADVPQETEPREEEVFTSWEPEEEADLQEPAESAEQKEPEETGLPEAKEEKDQAETESESQEEVCVPADGTATPADAASKEDSENSREDESGAEESIPEDEKDPELPGEETAVSEAEPEKDTDREQEPEESVSDPSKEEISDSESDADPGFDSTNDEESLDMTNNEEVLDVIRDAETVPEKEPEEGVVSDDESVPTDSVTVDAKEETSQNSVEIIPSLEKEPDLFGPGDAIKYSQTGIQITQNGTQIIFEPKEETEEKKTVYASDYLSGRERQLIRKGPGMYPDAWSEGVPEEMLQPEIQEYLGVRGVLQQDMLISGEILIPAVYRQNSGAVSIIKMK</sequence>
<gene>
    <name evidence="4" type="ORF">IAB60_12650</name>
</gene>
<feature type="compositionally biased region" description="Acidic residues" evidence="1">
    <location>
        <begin position="506"/>
        <end position="525"/>
    </location>
</feature>
<dbReference type="InterPro" id="IPR055431">
    <property type="entry name" value="RsgI_M"/>
</dbReference>
<reference evidence="4" key="1">
    <citation type="submission" date="2020-10" db="EMBL/GenBank/DDBJ databases">
        <authorList>
            <person name="Gilroy R."/>
        </authorList>
    </citation>
    <scope>NUCLEOTIDE SEQUENCE</scope>
    <source>
        <strain evidence="4">CHK123-3438</strain>
    </source>
</reference>
<evidence type="ECO:0000313" key="5">
    <source>
        <dbReference type="Proteomes" id="UP000886860"/>
    </source>
</evidence>
<accession>A0A9D1GKM1</accession>
<feature type="compositionally biased region" description="Basic and acidic residues" evidence="1">
    <location>
        <begin position="399"/>
        <end position="419"/>
    </location>
</feature>
<evidence type="ECO:0000313" key="4">
    <source>
        <dbReference type="EMBL" id="HIT42920.1"/>
    </source>
</evidence>
<feature type="compositionally biased region" description="Basic and acidic residues" evidence="1">
    <location>
        <begin position="535"/>
        <end position="546"/>
    </location>
</feature>
<keyword evidence="2" id="KW-0812">Transmembrane</keyword>
<feature type="compositionally biased region" description="Acidic residues" evidence="1">
    <location>
        <begin position="456"/>
        <end position="473"/>
    </location>
</feature>
<reference evidence="4" key="2">
    <citation type="journal article" date="2021" name="PeerJ">
        <title>Extensive microbial diversity within the chicken gut microbiome revealed by metagenomics and culture.</title>
        <authorList>
            <person name="Gilroy R."/>
            <person name="Ravi A."/>
            <person name="Getino M."/>
            <person name="Pursley I."/>
            <person name="Horton D.L."/>
            <person name="Alikhan N.F."/>
            <person name="Baker D."/>
            <person name="Gharbi K."/>
            <person name="Hall N."/>
            <person name="Watson M."/>
            <person name="Adriaenssens E.M."/>
            <person name="Foster-Nyarko E."/>
            <person name="Jarju S."/>
            <person name="Secka A."/>
            <person name="Antonio M."/>
            <person name="Oren A."/>
            <person name="Chaudhuri R.R."/>
            <person name="La Ragione R."/>
            <person name="Hildebrand F."/>
            <person name="Pallen M.J."/>
        </authorList>
    </citation>
    <scope>NUCLEOTIDE SEQUENCE</scope>
    <source>
        <strain evidence="4">CHK123-3438</strain>
    </source>
</reference>
<keyword evidence="2" id="KW-0472">Membrane</keyword>
<organism evidence="4 5">
    <name type="scientific">Candidatus Caccovicinus merdipullorum</name>
    <dbReference type="NCBI Taxonomy" id="2840724"/>
    <lineage>
        <taxon>Bacteria</taxon>
        <taxon>Bacillati</taxon>
        <taxon>Bacillota</taxon>
        <taxon>Clostridia</taxon>
        <taxon>Eubacteriales</taxon>
        <taxon>Candidatus Caccovicinus</taxon>
    </lineage>
</organism>
<dbReference type="Pfam" id="PF23750">
    <property type="entry name" value="RsgI_M"/>
    <property type="match status" value="1"/>
</dbReference>
<keyword evidence="2" id="KW-1133">Transmembrane helix</keyword>
<evidence type="ECO:0000259" key="3">
    <source>
        <dbReference type="Pfam" id="PF23750"/>
    </source>
</evidence>
<feature type="region of interest" description="Disordered" evidence="1">
    <location>
        <begin position="277"/>
        <end position="575"/>
    </location>
</feature>
<feature type="compositionally biased region" description="Low complexity" evidence="1">
    <location>
        <begin position="322"/>
        <end position="336"/>
    </location>
</feature>
<evidence type="ECO:0000256" key="1">
    <source>
        <dbReference type="SAM" id="MobiDB-lite"/>
    </source>
</evidence>
<dbReference type="EMBL" id="DVKS01000208">
    <property type="protein sequence ID" value="HIT42920.1"/>
    <property type="molecule type" value="Genomic_DNA"/>
</dbReference>
<feature type="transmembrane region" description="Helical" evidence="2">
    <location>
        <begin position="62"/>
        <end position="83"/>
    </location>
</feature>
<comment type="caution">
    <text evidence="4">The sequence shown here is derived from an EMBL/GenBank/DDBJ whole genome shotgun (WGS) entry which is preliminary data.</text>
</comment>
<name>A0A9D1GKM1_9FIRM</name>